<feature type="region of interest" description="Disordered" evidence="1">
    <location>
        <begin position="598"/>
        <end position="628"/>
    </location>
</feature>
<protein>
    <submittedName>
        <fullName evidence="2">Uncharacterized protein</fullName>
    </submittedName>
</protein>
<feature type="compositionally biased region" description="Polar residues" evidence="1">
    <location>
        <begin position="242"/>
        <end position="255"/>
    </location>
</feature>
<dbReference type="Proteomes" id="UP001309876">
    <property type="component" value="Unassembled WGS sequence"/>
</dbReference>
<proteinExistence type="predicted"/>
<reference evidence="2 3" key="1">
    <citation type="submission" date="2023-08" db="EMBL/GenBank/DDBJ databases">
        <title>Black Yeasts Isolated from many extreme environments.</title>
        <authorList>
            <person name="Coleine C."/>
            <person name="Stajich J.E."/>
            <person name="Selbmann L."/>
        </authorList>
    </citation>
    <scope>NUCLEOTIDE SEQUENCE [LARGE SCALE GENOMIC DNA]</scope>
    <source>
        <strain evidence="2 3">CCFEE 5910</strain>
    </source>
</reference>
<keyword evidence="3" id="KW-1185">Reference proteome</keyword>
<sequence>MTIGSDVKKAFRSSKCFRSFDDAHTQQLNDGNDKKARHILGLDTAYVVSRNHSIASSTSTSKPRVVTFSDATTAAVSIGSVTDLSEGDASKGSSEDSPVLLKQNCKADLSQLKASTPNLSYYDKSRAPLSVSQQTSDSSSRDFGLRKDATPVISVPSQQVEHHKQLRSLTTSSSKMGPDNDKRLSYSVQPDVTTSSRFSIISVTPGTADSVAPSPAISRISTTRGSLLDTPKSMMSKKRSQKAQQPSSQATSLTEPTRAKINVRRPKVGTKNWFDNLESDSSEDEDDSSEPQLYSDLALEVKTASVAGRADKHPPRCSSKRLAVVPEATAELQAAHDTYTNSEQVQQDSRNTNKPNLTKNTNKTETSLFAKVDLTVQSVLSLSSSDDEEDDNAAVPAKHQELARKEIRASLMSTGWESTDVEYGQALAVNTKKANEILQERSRRQVTKPAIPNRAASRFLTYLDDKSTETLTRNKDIITSFPSTPTEASPRLGSAPAARTASGRESVVSDNESVVSTKLMTVTRQEENLIAAMRLRRIAMKRAQAAAHRAGALRVLDANNARSEQEVVSSNARAEFSSDQVAVTAARRMSYLPPAELRKARRDESKSNSVTTIQTESTRQPSARSSVVTYLSEGSEDLQLPYSSLDRLSLGSSVVSPKHRAKAELRRGTRDTFLSETTTDSALSHVASPQEQSPKSNGQNRHVMTLDPLERQLLRDEIPSQLFLESPFLGWEARANIQVAH</sequence>
<feature type="compositionally biased region" description="Polar residues" evidence="1">
    <location>
        <begin position="338"/>
        <end position="350"/>
    </location>
</feature>
<name>A0AAN7T192_9EURO</name>
<gene>
    <name evidence="2" type="ORF">LTR05_004298</name>
</gene>
<evidence type="ECO:0000313" key="3">
    <source>
        <dbReference type="Proteomes" id="UP001309876"/>
    </source>
</evidence>
<evidence type="ECO:0000256" key="1">
    <source>
        <dbReference type="SAM" id="MobiDB-lite"/>
    </source>
</evidence>
<feature type="region of interest" description="Disordered" evidence="1">
    <location>
        <begin position="151"/>
        <end position="186"/>
    </location>
</feature>
<dbReference type="AlphaFoldDB" id="A0AAN7T192"/>
<feature type="region of interest" description="Disordered" evidence="1">
    <location>
        <begin position="479"/>
        <end position="509"/>
    </location>
</feature>
<feature type="region of interest" description="Disordered" evidence="1">
    <location>
        <begin position="656"/>
        <end position="702"/>
    </location>
</feature>
<organism evidence="2 3">
    <name type="scientific">Lithohypha guttulata</name>
    <dbReference type="NCBI Taxonomy" id="1690604"/>
    <lineage>
        <taxon>Eukaryota</taxon>
        <taxon>Fungi</taxon>
        <taxon>Dikarya</taxon>
        <taxon>Ascomycota</taxon>
        <taxon>Pezizomycotina</taxon>
        <taxon>Eurotiomycetes</taxon>
        <taxon>Chaetothyriomycetidae</taxon>
        <taxon>Chaetothyriales</taxon>
        <taxon>Trichomeriaceae</taxon>
        <taxon>Lithohypha</taxon>
    </lineage>
</organism>
<feature type="compositionally biased region" description="Acidic residues" evidence="1">
    <location>
        <begin position="277"/>
        <end position="289"/>
    </location>
</feature>
<feature type="region of interest" description="Disordered" evidence="1">
    <location>
        <begin position="206"/>
        <end position="292"/>
    </location>
</feature>
<feature type="region of interest" description="Disordered" evidence="1">
    <location>
        <begin position="336"/>
        <end position="364"/>
    </location>
</feature>
<feature type="compositionally biased region" description="Polar residues" evidence="1">
    <location>
        <begin position="672"/>
        <end position="702"/>
    </location>
</feature>
<accession>A0AAN7T192</accession>
<dbReference type="EMBL" id="JAVRRJ010000003">
    <property type="protein sequence ID" value="KAK5087127.1"/>
    <property type="molecule type" value="Genomic_DNA"/>
</dbReference>
<comment type="caution">
    <text evidence="2">The sequence shown here is derived from an EMBL/GenBank/DDBJ whole genome shotgun (WGS) entry which is preliminary data.</text>
</comment>
<evidence type="ECO:0000313" key="2">
    <source>
        <dbReference type="EMBL" id="KAK5087127.1"/>
    </source>
</evidence>
<feature type="compositionally biased region" description="Polar residues" evidence="1">
    <location>
        <begin position="607"/>
        <end position="628"/>
    </location>
</feature>
<feature type="compositionally biased region" description="Low complexity" evidence="1">
    <location>
        <begin position="352"/>
        <end position="364"/>
    </location>
</feature>